<dbReference type="Proteomes" id="UP000641932">
    <property type="component" value="Unassembled WGS sequence"/>
</dbReference>
<proteinExistence type="predicted"/>
<dbReference type="PROSITE" id="PS50075">
    <property type="entry name" value="CARRIER"/>
    <property type="match status" value="1"/>
</dbReference>
<dbReference type="EMBL" id="BMMS01000012">
    <property type="protein sequence ID" value="GGO88993.1"/>
    <property type="molecule type" value="Genomic_DNA"/>
</dbReference>
<dbReference type="SUPFAM" id="SSF47336">
    <property type="entry name" value="ACP-like"/>
    <property type="match status" value="1"/>
</dbReference>
<dbReference type="SMART" id="SM01294">
    <property type="entry name" value="PKS_PP_betabranch"/>
    <property type="match status" value="1"/>
</dbReference>
<dbReference type="GO" id="GO:0017000">
    <property type="term" value="P:antibiotic biosynthetic process"/>
    <property type="evidence" value="ECO:0007669"/>
    <property type="project" value="UniProtKB-ARBA"/>
</dbReference>
<dbReference type="GO" id="GO:0031177">
    <property type="term" value="F:phosphopantetheine binding"/>
    <property type="evidence" value="ECO:0007669"/>
    <property type="project" value="InterPro"/>
</dbReference>
<sequence length="93" mass="10222">MGTPESVGRERAFRDWLIDRLSLYLQRSRNDIAVNVPFAEYGLDSVAALSLFGDIEDEFGFYLEPTVAWDHPTVAALAAFLAEQSDPATAGSL</sequence>
<keyword evidence="5" id="KW-1185">Reference proteome</keyword>
<keyword evidence="1" id="KW-0596">Phosphopantetheine</keyword>
<dbReference type="InterPro" id="IPR009081">
    <property type="entry name" value="PP-bd_ACP"/>
</dbReference>
<reference evidence="4" key="1">
    <citation type="journal article" date="2014" name="Int. J. Syst. Evol. Microbiol.">
        <title>Complete genome sequence of Corynebacterium casei LMG S-19264T (=DSM 44701T), isolated from a smear-ripened cheese.</title>
        <authorList>
            <consortium name="US DOE Joint Genome Institute (JGI-PGF)"/>
            <person name="Walter F."/>
            <person name="Albersmeier A."/>
            <person name="Kalinowski J."/>
            <person name="Ruckert C."/>
        </authorList>
    </citation>
    <scope>NUCLEOTIDE SEQUENCE</scope>
    <source>
        <strain evidence="4">CGMCC 4.7201</strain>
    </source>
</reference>
<dbReference type="Pfam" id="PF00550">
    <property type="entry name" value="PP-binding"/>
    <property type="match status" value="1"/>
</dbReference>
<organism evidence="4 5">
    <name type="scientific">Wenjunlia tyrosinilytica</name>
    <dbReference type="NCBI Taxonomy" id="1544741"/>
    <lineage>
        <taxon>Bacteria</taxon>
        <taxon>Bacillati</taxon>
        <taxon>Actinomycetota</taxon>
        <taxon>Actinomycetes</taxon>
        <taxon>Kitasatosporales</taxon>
        <taxon>Streptomycetaceae</taxon>
        <taxon>Wenjunlia</taxon>
    </lineage>
</organism>
<dbReference type="Gene3D" id="1.10.1200.10">
    <property type="entry name" value="ACP-like"/>
    <property type="match status" value="1"/>
</dbReference>
<gene>
    <name evidence="4" type="ORF">GCM10012280_31100</name>
</gene>
<feature type="domain" description="Carrier" evidence="3">
    <location>
        <begin position="4"/>
        <end position="85"/>
    </location>
</feature>
<evidence type="ECO:0000313" key="5">
    <source>
        <dbReference type="Proteomes" id="UP000641932"/>
    </source>
</evidence>
<reference evidence="4" key="2">
    <citation type="submission" date="2020-09" db="EMBL/GenBank/DDBJ databases">
        <authorList>
            <person name="Sun Q."/>
            <person name="Zhou Y."/>
        </authorList>
    </citation>
    <scope>NUCLEOTIDE SEQUENCE</scope>
    <source>
        <strain evidence="4">CGMCC 4.7201</strain>
    </source>
</reference>
<evidence type="ECO:0000313" key="4">
    <source>
        <dbReference type="EMBL" id="GGO88993.1"/>
    </source>
</evidence>
<comment type="caution">
    <text evidence="4">The sequence shown here is derived from an EMBL/GenBank/DDBJ whole genome shotgun (WGS) entry which is preliminary data.</text>
</comment>
<evidence type="ECO:0000259" key="3">
    <source>
        <dbReference type="PROSITE" id="PS50075"/>
    </source>
</evidence>
<protein>
    <recommendedName>
        <fullName evidence="3">Carrier domain-containing protein</fullName>
    </recommendedName>
</protein>
<dbReference type="InterPro" id="IPR020806">
    <property type="entry name" value="PKS_PP-bd"/>
</dbReference>
<dbReference type="InterPro" id="IPR036736">
    <property type="entry name" value="ACP-like_sf"/>
</dbReference>
<dbReference type="AlphaFoldDB" id="A0A917ZPQ4"/>
<dbReference type="SMART" id="SM00823">
    <property type="entry name" value="PKS_PP"/>
    <property type="match status" value="1"/>
</dbReference>
<dbReference type="RefSeq" id="WP_189132258.1">
    <property type="nucleotide sequence ID" value="NZ_BMMS01000012.1"/>
</dbReference>
<evidence type="ECO:0000256" key="2">
    <source>
        <dbReference type="ARBA" id="ARBA00022553"/>
    </source>
</evidence>
<evidence type="ECO:0000256" key="1">
    <source>
        <dbReference type="ARBA" id="ARBA00022450"/>
    </source>
</evidence>
<keyword evidence="2" id="KW-0597">Phosphoprotein</keyword>
<name>A0A917ZPQ4_9ACTN</name>
<accession>A0A917ZPQ4</accession>